<evidence type="ECO:0000313" key="2">
    <source>
        <dbReference type="Proteomes" id="UP000789920"/>
    </source>
</evidence>
<keyword evidence="2" id="KW-1185">Reference proteome</keyword>
<accession>A0ACA9SKH9</accession>
<feature type="non-terminal residue" evidence="1">
    <location>
        <position position="1"/>
    </location>
</feature>
<proteinExistence type="predicted"/>
<name>A0ACA9SKH9_9GLOM</name>
<dbReference type="EMBL" id="CAJVQC010124277">
    <property type="protein sequence ID" value="CAG8839638.1"/>
    <property type="molecule type" value="Genomic_DNA"/>
</dbReference>
<gene>
    <name evidence="1" type="ORF">RPERSI_LOCUS31129</name>
</gene>
<organism evidence="1 2">
    <name type="scientific">Racocetra persica</name>
    <dbReference type="NCBI Taxonomy" id="160502"/>
    <lineage>
        <taxon>Eukaryota</taxon>
        <taxon>Fungi</taxon>
        <taxon>Fungi incertae sedis</taxon>
        <taxon>Mucoromycota</taxon>
        <taxon>Glomeromycotina</taxon>
        <taxon>Glomeromycetes</taxon>
        <taxon>Diversisporales</taxon>
        <taxon>Gigasporaceae</taxon>
        <taxon>Racocetra</taxon>
    </lineage>
</organism>
<reference evidence="1" key="1">
    <citation type="submission" date="2021-06" db="EMBL/GenBank/DDBJ databases">
        <authorList>
            <person name="Kallberg Y."/>
            <person name="Tangrot J."/>
            <person name="Rosling A."/>
        </authorList>
    </citation>
    <scope>NUCLEOTIDE SEQUENCE</scope>
    <source>
        <strain evidence="1">MA461A</strain>
    </source>
</reference>
<protein>
    <submittedName>
        <fullName evidence="1">27974_t:CDS:1</fullName>
    </submittedName>
</protein>
<evidence type="ECO:0000313" key="1">
    <source>
        <dbReference type="EMBL" id="CAG8839638.1"/>
    </source>
</evidence>
<dbReference type="Proteomes" id="UP000789920">
    <property type="component" value="Unassembled WGS sequence"/>
</dbReference>
<sequence>VFNTRPEQYINLPESQRRVIQSKLTEIANTTLNDEIRKRANERW</sequence>
<comment type="caution">
    <text evidence="1">The sequence shown here is derived from an EMBL/GenBank/DDBJ whole genome shotgun (WGS) entry which is preliminary data.</text>
</comment>